<evidence type="ECO:0000313" key="2">
    <source>
        <dbReference type="EMBL" id="CAL6049563.1"/>
    </source>
</evidence>
<dbReference type="EMBL" id="CATOUU010000789">
    <property type="protein sequence ID" value="CAI9948468.1"/>
    <property type="molecule type" value="Genomic_DNA"/>
</dbReference>
<evidence type="ECO:0000313" key="3">
    <source>
        <dbReference type="Proteomes" id="UP001642409"/>
    </source>
</evidence>
<sequence length="117" mass="14074">MNLDEGDIANLELIFKRPIFQAYIQRRPDFNPNMQDEYFGTIAMFKLTYGLEIEEELRHDPNIQNDRSQTIEIMCYDKKVQPQEWMMCNPFIKDYTGNAAIHYRINTLRQITPKFYI</sequence>
<dbReference type="AlphaFoldDB" id="A0AA86Q2Q3"/>
<name>A0AA86Q2Q3_9EUKA</name>
<comment type="caution">
    <text evidence="1">The sequence shown here is derived from an EMBL/GenBank/DDBJ whole genome shotgun (WGS) entry which is preliminary data.</text>
</comment>
<gene>
    <name evidence="1" type="ORF">HINF_LOCUS36113</name>
    <name evidence="2" type="ORF">HINF_LOCUS43417</name>
</gene>
<reference evidence="1" key="1">
    <citation type="submission" date="2023-06" db="EMBL/GenBank/DDBJ databases">
        <authorList>
            <person name="Kurt Z."/>
        </authorList>
    </citation>
    <scope>NUCLEOTIDE SEQUENCE</scope>
</reference>
<evidence type="ECO:0000313" key="1">
    <source>
        <dbReference type="EMBL" id="CAI9948468.1"/>
    </source>
</evidence>
<organism evidence="1">
    <name type="scientific">Hexamita inflata</name>
    <dbReference type="NCBI Taxonomy" id="28002"/>
    <lineage>
        <taxon>Eukaryota</taxon>
        <taxon>Metamonada</taxon>
        <taxon>Diplomonadida</taxon>
        <taxon>Hexamitidae</taxon>
        <taxon>Hexamitinae</taxon>
        <taxon>Hexamita</taxon>
    </lineage>
</organism>
<protein>
    <submittedName>
        <fullName evidence="2">Hypothetical_protein</fullName>
    </submittedName>
</protein>
<reference evidence="2 3" key="2">
    <citation type="submission" date="2024-07" db="EMBL/GenBank/DDBJ databases">
        <authorList>
            <person name="Akdeniz Z."/>
        </authorList>
    </citation>
    <scope>NUCLEOTIDE SEQUENCE [LARGE SCALE GENOMIC DNA]</scope>
</reference>
<dbReference type="Proteomes" id="UP001642409">
    <property type="component" value="Unassembled WGS sequence"/>
</dbReference>
<keyword evidence="3" id="KW-1185">Reference proteome</keyword>
<dbReference type="EMBL" id="CAXDID020000181">
    <property type="protein sequence ID" value="CAL6049563.1"/>
    <property type="molecule type" value="Genomic_DNA"/>
</dbReference>
<accession>A0AA86Q2Q3</accession>
<proteinExistence type="predicted"/>